<protein>
    <submittedName>
        <fullName evidence="1">Uncharacterized protein</fullName>
    </submittedName>
</protein>
<dbReference type="OrthoDB" id="7055621at2"/>
<dbReference type="RefSeq" id="WP_090724051.1">
    <property type="nucleotide sequence ID" value="NZ_FOOU01000001.1"/>
</dbReference>
<reference evidence="2" key="1">
    <citation type="submission" date="2016-10" db="EMBL/GenBank/DDBJ databases">
        <authorList>
            <person name="Varghese N."/>
            <person name="Submissions S."/>
        </authorList>
    </citation>
    <scope>NUCLEOTIDE SEQUENCE [LARGE SCALE GENOMIC DNA]</scope>
    <source>
        <strain evidence="2">CGMCC 1.10971</strain>
    </source>
</reference>
<evidence type="ECO:0000313" key="1">
    <source>
        <dbReference type="EMBL" id="SFF89396.1"/>
    </source>
</evidence>
<name>A0A1I2MJ64_9GAMM</name>
<organism evidence="1 2">
    <name type="scientific">Neptunomonas qingdaonensis</name>
    <dbReference type="NCBI Taxonomy" id="1045558"/>
    <lineage>
        <taxon>Bacteria</taxon>
        <taxon>Pseudomonadati</taxon>
        <taxon>Pseudomonadota</taxon>
        <taxon>Gammaproteobacteria</taxon>
        <taxon>Oceanospirillales</taxon>
        <taxon>Oceanospirillaceae</taxon>
        <taxon>Neptunomonas</taxon>
    </lineage>
</organism>
<dbReference type="EMBL" id="FOOU01000001">
    <property type="protein sequence ID" value="SFF89396.1"/>
    <property type="molecule type" value="Genomic_DNA"/>
</dbReference>
<proteinExistence type="predicted"/>
<gene>
    <name evidence="1" type="ORF">SAMN05216175_101567</name>
</gene>
<dbReference type="Proteomes" id="UP000198623">
    <property type="component" value="Unassembled WGS sequence"/>
</dbReference>
<keyword evidence="2" id="KW-1185">Reference proteome</keyword>
<sequence>MRRWLKWLLIPLILILLVVGVQGYYWYQVKSDIDSLIASVRPFAKVEYGDISASFLGQVSLDEITIQPHDAKDKIFIQQALLASTSRAFFLTAHEQLRTGVLDDPVSLSLLGLSYDINADYAENLLLFSSDPQKKSLDTLLCGESRVIDQAAMQAMGYRYLQGDLNLRLESSANKKLMKVRLGAELAQFMKGELNLWLALHQGGTLRREGLAKTAIQMLGMTVSDLGYNKRWKTFCAQQEGVLATDYLNRYRSALVENLGGGSAEYRGARLFDALASARSEGALIAARWEPAIPLEIQTLASPKSGDALFSSAEFALQVNGKVLELLDQEWEVMHDLFGGDLRRAALAVVESKDMGAQPVVLQDGTAMKEIFPGVMPIRPPEVKKAFLETPVTDLGSYVGSAVKLRTFFGRDMEGVLVDVTAGAISIRHQVEQGRATFPVAKDKIAMIEVYR</sequence>
<dbReference type="STRING" id="1045558.SAMN05216175_101567"/>
<accession>A0A1I2MJ64</accession>
<evidence type="ECO:0000313" key="2">
    <source>
        <dbReference type="Proteomes" id="UP000198623"/>
    </source>
</evidence>
<dbReference type="AlphaFoldDB" id="A0A1I2MJ64"/>